<dbReference type="EMBL" id="PKUR01000004">
    <property type="protein sequence ID" value="PLW85140.1"/>
    <property type="molecule type" value="Genomic_DNA"/>
</dbReference>
<feature type="signal peptide" evidence="1">
    <location>
        <begin position="1"/>
        <end position="20"/>
    </location>
</feature>
<organism evidence="2 3">
    <name type="scientific">Halioglobus japonicus</name>
    <dbReference type="NCBI Taxonomy" id="930805"/>
    <lineage>
        <taxon>Bacteria</taxon>
        <taxon>Pseudomonadati</taxon>
        <taxon>Pseudomonadota</taxon>
        <taxon>Gammaproteobacteria</taxon>
        <taxon>Cellvibrionales</taxon>
        <taxon>Halieaceae</taxon>
        <taxon>Halioglobus</taxon>
    </lineage>
</organism>
<evidence type="ECO:0000313" key="3">
    <source>
        <dbReference type="Proteomes" id="UP000235162"/>
    </source>
</evidence>
<keyword evidence="3" id="KW-1185">Reference proteome</keyword>
<sequence length="154" mass="17338">MPRLLLAATAALVFTLPVVAQEADDFPGVKGLMSAQEYEDAGLQKLTPEEREALDAWLLRYTAWEAPEIRKTVEEVKAVEKEFAITSSVKQPFKGWSTKTYFYLENGQVWQQRTSGRYYYTGDDTSVSITKNGLGFYELELVATGKTVGVKRIK</sequence>
<name>A0AAP8SM29_9GAMM</name>
<feature type="chain" id="PRO_5042906879" evidence="1">
    <location>
        <begin position="21"/>
        <end position="154"/>
    </location>
</feature>
<keyword evidence="1" id="KW-0732">Signal</keyword>
<dbReference type="RefSeq" id="WP_084197994.1">
    <property type="nucleotide sequence ID" value="NZ_BMYL01000004.1"/>
</dbReference>
<protein>
    <submittedName>
        <fullName evidence="2">Uncharacterized protein</fullName>
    </submittedName>
</protein>
<gene>
    <name evidence="2" type="ORF">C0029_16575</name>
</gene>
<dbReference type="Proteomes" id="UP000235162">
    <property type="component" value="Unassembled WGS sequence"/>
</dbReference>
<evidence type="ECO:0000313" key="2">
    <source>
        <dbReference type="EMBL" id="PLW85140.1"/>
    </source>
</evidence>
<dbReference type="KEGG" id="hja:BST95_02310"/>
<proteinExistence type="predicted"/>
<comment type="caution">
    <text evidence="2">The sequence shown here is derived from an EMBL/GenBank/DDBJ whole genome shotgun (WGS) entry which is preliminary data.</text>
</comment>
<reference evidence="2 3" key="1">
    <citation type="submission" date="2018-01" db="EMBL/GenBank/DDBJ databases">
        <title>The draft genome sequence of Halioglobus japonicus S1-36.</title>
        <authorList>
            <person name="Du Z.-J."/>
            <person name="Shi M.-J."/>
        </authorList>
    </citation>
    <scope>NUCLEOTIDE SEQUENCE [LARGE SCALE GENOMIC DNA]</scope>
    <source>
        <strain evidence="2 3">S1-36</strain>
    </source>
</reference>
<evidence type="ECO:0000256" key="1">
    <source>
        <dbReference type="SAM" id="SignalP"/>
    </source>
</evidence>
<dbReference type="AlphaFoldDB" id="A0AAP8SM29"/>
<accession>A0AAP8SM29</accession>